<accession>A0AB39V7I7</accession>
<dbReference type="InterPro" id="IPR023620">
    <property type="entry name" value="SmpB"/>
</dbReference>
<comment type="function">
    <text evidence="3">Required for rescue of stalled ribosomes mediated by trans-translation. Binds to transfer-messenger RNA (tmRNA), required for stable association of tmRNA with ribosomes. tmRNA and SmpB together mimic tRNA shape, replacing the anticodon stem-loop with SmpB. tmRNA is encoded by the ssrA gene; the 2 termini fold to resemble tRNA(Ala) and it encodes a 'tag peptide', a short internal open reading frame. During trans-translation Ala-aminoacylated tmRNA acts like a tRNA, entering the A-site of stalled ribosomes, displacing the stalled mRNA. The ribosome then switches to translate the ORF on the tmRNA; the nascent peptide is terminated with the 'tag peptide' encoded by the tmRNA and targeted for degradation. The ribosome is freed to recommence translation, which seems to be the essential function of trans-translation.</text>
</comment>
<gene>
    <name evidence="3 4" type="primary">smpB</name>
    <name evidence="4" type="ORF">AB8B28_02050</name>
</gene>
<dbReference type="PANTHER" id="PTHR30308:SF2">
    <property type="entry name" value="SSRA-BINDING PROTEIN"/>
    <property type="match status" value="1"/>
</dbReference>
<evidence type="ECO:0000313" key="4">
    <source>
        <dbReference type="EMBL" id="XDU63406.1"/>
    </source>
</evidence>
<comment type="similarity">
    <text evidence="3">Belongs to the SmpB family.</text>
</comment>
<dbReference type="NCBIfam" id="TIGR00086">
    <property type="entry name" value="smpB"/>
    <property type="match status" value="1"/>
</dbReference>
<dbReference type="CDD" id="cd09294">
    <property type="entry name" value="SmpB"/>
    <property type="match status" value="1"/>
</dbReference>
<dbReference type="AlphaFoldDB" id="A0AB39V7I7"/>
<dbReference type="NCBIfam" id="NF003843">
    <property type="entry name" value="PRK05422.1"/>
    <property type="match status" value="1"/>
</dbReference>
<sequence>MKNKVAKGGKMPVLARNKRAFHDYFIEDKLEAGIELVGTEVKSVKAGKVSIKESFIRIIRDEIFIMNMHITPYEFGNINNVAESRVRKLLLNRREIKKWSEKIKEQGYTIVPISVYTKQRLVKMEIGLAKGKKMHDKRESLKRKDIERDMKKVQKNFGKFL</sequence>
<dbReference type="HAMAP" id="MF_00023">
    <property type="entry name" value="SmpB"/>
    <property type="match status" value="1"/>
</dbReference>
<dbReference type="Pfam" id="PF01668">
    <property type="entry name" value="SmpB"/>
    <property type="match status" value="1"/>
</dbReference>
<evidence type="ECO:0000256" key="3">
    <source>
        <dbReference type="HAMAP-Rule" id="MF_00023"/>
    </source>
</evidence>
<dbReference type="Gene3D" id="2.40.280.10">
    <property type="match status" value="1"/>
</dbReference>
<dbReference type="InterPro" id="IPR020081">
    <property type="entry name" value="SsrA-bd_prot_CS"/>
</dbReference>
<dbReference type="GO" id="GO:0070930">
    <property type="term" value="P:trans-translation-dependent protein tagging"/>
    <property type="evidence" value="ECO:0007669"/>
    <property type="project" value="TreeGrafter"/>
</dbReference>
<proteinExistence type="inferred from homology"/>
<dbReference type="GO" id="GO:0003723">
    <property type="term" value="F:RNA binding"/>
    <property type="evidence" value="ECO:0007669"/>
    <property type="project" value="UniProtKB-UniRule"/>
</dbReference>
<dbReference type="EMBL" id="CP165647">
    <property type="protein sequence ID" value="XDU63406.1"/>
    <property type="molecule type" value="Genomic_DNA"/>
</dbReference>
<keyword evidence="1 3" id="KW-0963">Cytoplasm</keyword>
<dbReference type="InterPro" id="IPR000037">
    <property type="entry name" value="SsrA-bd_prot"/>
</dbReference>
<dbReference type="SUPFAM" id="SSF74982">
    <property type="entry name" value="Small protein B (SmpB)"/>
    <property type="match status" value="1"/>
</dbReference>
<comment type="subcellular location">
    <subcellularLocation>
        <location evidence="3">Cytoplasm</location>
    </subcellularLocation>
    <text evidence="3">The tmRNA-SmpB complex associates with stalled 70S ribosomes.</text>
</comment>
<dbReference type="GO" id="GO:0005829">
    <property type="term" value="C:cytosol"/>
    <property type="evidence" value="ECO:0007669"/>
    <property type="project" value="TreeGrafter"/>
</dbReference>
<dbReference type="RefSeq" id="WP_369717514.1">
    <property type="nucleotide sequence ID" value="NZ_CP165647.1"/>
</dbReference>
<evidence type="ECO:0000256" key="2">
    <source>
        <dbReference type="ARBA" id="ARBA00022884"/>
    </source>
</evidence>
<evidence type="ECO:0000256" key="1">
    <source>
        <dbReference type="ARBA" id="ARBA00022490"/>
    </source>
</evidence>
<dbReference type="GO" id="GO:0070929">
    <property type="term" value="P:trans-translation"/>
    <property type="evidence" value="ECO:0007669"/>
    <property type="project" value="UniProtKB-UniRule"/>
</dbReference>
<dbReference type="PROSITE" id="PS01317">
    <property type="entry name" value="SSRP"/>
    <property type="match status" value="1"/>
</dbReference>
<dbReference type="KEGG" id="lala:AB8B28_02050"/>
<protein>
    <recommendedName>
        <fullName evidence="3">SsrA-binding protein</fullName>
    </recommendedName>
    <alternativeName>
        <fullName evidence="3">Small protein B</fullName>
    </alternativeName>
</protein>
<dbReference type="PANTHER" id="PTHR30308">
    <property type="entry name" value="TMRNA-BINDING COMPONENT OF TRANS-TRANSLATION TAGGING COMPLEX"/>
    <property type="match status" value="1"/>
</dbReference>
<name>A0AB39V7I7_9FUSO</name>
<keyword evidence="2 3" id="KW-0694">RNA-binding</keyword>
<organism evidence="4">
    <name type="scientific">Leptotrichia alba</name>
    <dbReference type="NCBI Taxonomy" id="3239304"/>
    <lineage>
        <taxon>Bacteria</taxon>
        <taxon>Fusobacteriati</taxon>
        <taxon>Fusobacteriota</taxon>
        <taxon>Fusobacteriia</taxon>
        <taxon>Fusobacteriales</taxon>
        <taxon>Leptotrichiaceae</taxon>
        <taxon>Leptotrichia</taxon>
    </lineage>
</organism>
<reference evidence="4" key="1">
    <citation type="submission" date="2024-07" db="EMBL/GenBank/DDBJ databases">
        <authorList>
            <person name="Li X.-J."/>
            <person name="Wang X."/>
        </authorList>
    </citation>
    <scope>NUCLEOTIDE SEQUENCE</scope>
    <source>
        <strain evidence="4">HSP-536</strain>
    </source>
</reference>